<proteinExistence type="predicted"/>
<accession>A0ABP8FKQ6</accession>
<comment type="caution">
    <text evidence="1">The sequence shown here is derived from an EMBL/GenBank/DDBJ whole genome shotgun (WGS) entry which is preliminary data.</text>
</comment>
<dbReference type="Proteomes" id="UP001501844">
    <property type="component" value="Unassembled WGS sequence"/>
</dbReference>
<dbReference type="EMBL" id="BAABGX010000002">
    <property type="protein sequence ID" value="GAA4306085.1"/>
    <property type="molecule type" value="Genomic_DNA"/>
</dbReference>
<evidence type="ECO:0000313" key="2">
    <source>
        <dbReference type="Proteomes" id="UP001501844"/>
    </source>
</evidence>
<protein>
    <submittedName>
        <fullName evidence="1">Uncharacterized protein</fullName>
    </submittedName>
</protein>
<keyword evidence="2" id="KW-1185">Reference proteome</keyword>
<sequence length="140" mass="16641">MILFQNHLVVLDYDPKTDILFVEWPSLNAYDLLEIERTVNLLVDYIRNYDVKNLLIDSSHSQMHPDMDMEAYMRIVTDFALNLQKTRLERSASVVHVDKVRQEQSEKISEQVTQKVHLTIESRNFTTREEGFRWLRGEEV</sequence>
<evidence type="ECO:0000313" key="1">
    <source>
        <dbReference type="EMBL" id="GAA4306085.1"/>
    </source>
</evidence>
<dbReference type="RefSeq" id="WP_345165563.1">
    <property type="nucleotide sequence ID" value="NZ_BAABGX010000002.1"/>
</dbReference>
<organism evidence="1 2">
    <name type="scientific">Nibribacter koreensis</name>
    <dbReference type="NCBI Taxonomy" id="1084519"/>
    <lineage>
        <taxon>Bacteria</taxon>
        <taxon>Pseudomonadati</taxon>
        <taxon>Bacteroidota</taxon>
        <taxon>Cytophagia</taxon>
        <taxon>Cytophagales</taxon>
        <taxon>Hymenobacteraceae</taxon>
        <taxon>Nibribacter</taxon>
    </lineage>
</organism>
<gene>
    <name evidence="1" type="ORF">GCM10023183_20930</name>
</gene>
<name>A0ABP8FKQ6_9BACT</name>
<reference evidence="2" key="1">
    <citation type="journal article" date="2019" name="Int. J. Syst. Evol. Microbiol.">
        <title>The Global Catalogue of Microorganisms (GCM) 10K type strain sequencing project: providing services to taxonomists for standard genome sequencing and annotation.</title>
        <authorList>
            <consortium name="The Broad Institute Genomics Platform"/>
            <consortium name="The Broad Institute Genome Sequencing Center for Infectious Disease"/>
            <person name="Wu L."/>
            <person name="Ma J."/>
        </authorList>
    </citation>
    <scope>NUCLEOTIDE SEQUENCE [LARGE SCALE GENOMIC DNA]</scope>
    <source>
        <strain evidence="2">JCM 17917</strain>
    </source>
</reference>